<dbReference type="EMBL" id="CM044706">
    <property type="protein sequence ID" value="KAI5656434.1"/>
    <property type="molecule type" value="Genomic_DNA"/>
</dbReference>
<organism evidence="1 2">
    <name type="scientific">Catharanthus roseus</name>
    <name type="common">Madagascar periwinkle</name>
    <name type="synonym">Vinca rosea</name>
    <dbReference type="NCBI Taxonomy" id="4058"/>
    <lineage>
        <taxon>Eukaryota</taxon>
        <taxon>Viridiplantae</taxon>
        <taxon>Streptophyta</taxon>
        <taxon>Embryophyta</taxon>
        <taxon>Tracheophyta</taxon>
        <taxon>Spermatophyta</taxon>
        <taxon>Magnoliopsida</taxon>
        <taxon>eudicotyledons</taxon>
        <taxon>Gunneridae</taxon>
        <taxon>Pentapetalae</taxon>
        <taxon>asterids</taxon>
        <taxon>lamiids</taxon>
        <taxon>Gentianales</taxon>
        <taxon>Apocynaceae</taxon>
        <taxon>Rauvolfioideae</taxon>
        <taxon>Vinceae</taxon>
        <taxon>Catharanthinae</taxon>
        <taxon>Catharanthus</taxon>
    </lineage>
</organism>
<proteinExistence type="predicted"/>
<evidence type="ECO:0000313" key="2">
    <source>
        <dbReference type="Proteomes" id="UP001060085"/>
    </source>
</evidence>
<protein>
    <submittedName>
        <fullName evidence="1">Uncharacterized protein</fullName>
    </submittedName>
</protein>
<comment type="caution">
    <text evidence="1">The sequence shown here is derived from an EMBL/GenBank/DDBJ whole genome shotgun (WGS) entry which is preliminary data.</text>
</comment>
<name>A0ACC0A756_CATRO</name>
<accession>A0ACC0A756</accession>
<gene>
    <name evidence="1" type="ORF">M9H77_25227</name>
</gene>
<evidence type="ECO:0000313" key="1">
    <source>
        <dbReference type="EMBL" id="KAI5656434.1"/>
    </source>
</evidence>
<keyword evidence="2" id="KW-1185">Reference proteome</keyword>
<reference evidence="2" key="1">
    <citation type="journal article" date="2023" name="Nat. Plants">
        <title>Single-cell RNA sequencing provides a high-resolution roadmap for understanding the multicellular compartmentation of specialized metabolism.</title>
        <authorList>
            <person name="Sun S."/>
            <person name="Shen X."/>
            <person name="Li Y."/>
            <person name="Li Y."/>
            <person name="Wang S."/>
            <person name="Li R."/>
            <person name="Zhang H."/>
            <person name="Shen G."/>
            <person name="Guo B."/>
            <person name="Wei J."/>
            <person name="Xu J."/>
            <person name="St-Pierre B."/>
            <person name="Chen S."/>
            <person name="Sun C."/>
        </authorList>
    </citation>
    <scope>NUCLEOTIDE SEQUENCE [LARGE SCALE GENOMIC DNA]</scope>
</reference>
<sequence length="279" mass="30288">MESMFGGGGGGMGGGCYPYERNGNGGAAVVMTRDPKPRLRWTADLHERFVDAVTKLGGPDKATPKSVLRVMGLKGLTLYHLKSHLQKYRLGQQAKKQNGAEQNKENSGDSFGQFSSQASASSSHSTRMNIEPGEIPITEALKSQIEVQKRLQEQLEVQKKLQMRIEAQGKYLQTILEKAQKSLSVEANNGNNVEATRAELSEFNLALSSLIENVKGEERKGGNVVDSRRKICSSSSSYYGAKDDDSNDVKLTVEGGGSINFDLNTRSSSYDFIGNSGAV</sequence>
<dbReference type="Proteomes" id="UP001060085">
    <property type="component" value="Linkage Group LG06"/>
</dbReference>